<evidence type="ECO:0000256" key="1">
    <source>
        <dbReference type="PROSITE-ProRule" id="PRU00781"/>
    </source>
</evidence>
<dbReference type="InterPro" id="IPR027483">
    <property type="entry name" value="PInositol-4-P-4/5-kinase_C_sf"/>
</dbReference>
<proteinExistence type="predicted"/>
<dbReference type="PROSITE" id="PS51455">
    <property type="entry name" value="PIPK"/>
    <property type="match status" value="1"/>
</dbReference>
<accession>U6GF57</accession>
<keyword evidence="1" id="KW-0067">ATP-binding</keyword>
<dbReference type="RefSeq" id="XP_013251588.1">
    <property type="nucleotide sequence ID" value="XM_013396134.1"/>
</dbReference>
<dbReference type="Gene3D" id="3.30.800.10">
    <property type="entry name" value="Phosphatidylinositol Phosphate Kinase II Beta"/>
    <property type="match status" value="1"/>
</dbReference>
<dbReference type="GO" id="GO:0016308">
    <property type="term" value="F:1-phosphatidylinositol-4-phosphate 5-kinase activity"/>
    <property type="evidence" value="ECO:0007669"/>
    <property type="project" value="TreeGrafter"/>
</dbReference>
<keyword evidence="1 3" id="KW-0418">Kinase</keyword>
<dbReference type="OMA" id="XSALEVA"/>
<dbReference type="GO" id="GO:0005524">
    <property type="term" value="F:ATP binding"/>
    <property type="evidence" value="ECO:0007669"/>
    <property type="project" value="UniProtKB-UniRule"/>
</dbReference>
<name>U6GF57_EIMAC</name>
<dbReference type="InterPro" id="IPR027484">
    <property type="entry name" value="PInositol-4-P-5-kinase_N"/>
</dbReference>
<dbReference type="Gene3D" id="3.30.810.10">
    <property type="entry name" value="2-Layer Sandwich"/>
    <property type="match status" value="1"/>
</dbReference>
<gene>
    <name evidence="3" type="ORF">EAH_00030650</name>
</gene>
<dbReference type="SMART" id="SM00330">
    <property type="entry name" value="PIPKc"/>
    <property type="match status" value="1"/>
</dbReference>
<sequence>TAVRFTDYAPMVFRRLREMFQIDRAVYIHSIGPEQVISNLLLGSLSSLCELVSEGKSGALFYYTADGRYIIKTVSRSAAAELRRLLPAYYEHFVQNPDSLLTRCLGLHAIKHAYPSRRKLSTLANQVQQKTYFLVMENLFHTPVPIHRRYDLKGSSYKRTLAPEIRVDPTVALKDNDLEREGEKIDIGPEKAARLLKQLQQDANFLCVHRLMDYSLLIGIYYANKNAGYGGGFMMRFVGVQHKPSDERRQHSALLEAGVRGSR</sequence>
<dbReference type="Pfam" id="PF01504">
    <property type="entry name" value="PIP5K"/>
    <property type="match status" value="1"/>
</dbReference>
<dbReference type="AlphaFoldDB" id="U6GF57"/>
<reference evidence="3" key="1">
    <citation type="submission" date="2013-10" db="EMBL/GenBank/DDBJ databases">
        <title>Genomic analysis of the causative agents of coccidiosis in chickens.</title>
        <authorList>
            <person name="Reid A.J."/>
            <person name="Blake D."/>
            <person name="Billington K."/>
            <person name="Browne H."/>
            <person name="Dunn M."/>
            <person name="Hung S."/>
            <person name="Kawahara F."/>
            <person name="Miranda-Saavedra D."/>
            <person name="Mourier T."/>
            <person name="Nagra H."/>
            <person name="Otto T.D."/>
            <person name="Rawlings N."/>
            <person name="Sanchez A."/>
            <person name="Sanders M."/>
            <person name="Subramaniam C."/>
            <person name="Tay Y."/>
            <person name="Dear P."/>
            <person name="Doerig C."/>
            <person name="Gruber A."/>
            <person name="Parkinson J."/>
            <person name="Shirley M."/>
            <person name="Wan K.L."/>
            <person name="Berriman M."/>
            <person name="Tomley F."/>
            <person name="Pain A."/>
        </authorList>
    </citation>
    <scope>NUCLEOTIDE SEQUENCE</scope>
    <source>
        <strain evidence="3">Houghton</strain>
    </source>
</reference>
<dbReference type="InterPro" id="IPR023610">
    <property type="entry name" value="PInositol-4/5-P-5/4-kinase"/>
</dbReference>
<dbReference type="GeneID" id="25271135"/>
<keyword evidence="1" id="KW-0808">Transferase</keyword>
<evidence type="ECO:0000259" key="2">
    <source>
        <dbReference type="PROSITE" id="PS51455"/>
    </source>
</evidence>
<dbReference type="OrthoDB" id="2129491at2759"/>
<dbReference type="InterPro" id="IPR002498">
    <property type="entry name" value="PInositol-4-P-4/5-kinase_core"/>
</dbReference>
<dbReference type="GO" id="GO:0005886">
    <property type="term" value="C:plasma membrane"/>
    <property type="evidence" value="ECO:0007669"/>
    <property type="project" value="TreeGrafter"/>
</dbReference>
<evidence type="ECO:0000313" key="4">
    <source>
        <dbReference type="Proteomes" id="UP000018050"/>
    </source>
</evidence>
<protein>
    <submittedName>
        <fullName evidence="3">Phosphatidylinositol-4-phosphate 5-kinase 9, related</fullName>
    </submittedName>
</protein>
<dbReference type="GO" id="GO:0046854">
    <property type="term" value="P:phosphatidylinositol phosphate biosynthetic process"/>
    <property type="evidence" value="ECO:0007669"/>
    <property type="project" value="TreeGrafter"/>
</dbReference>
<keyword evidence="4" id="KW-1185">Reference proteome</keyword>
<dbReference type="CDD" id="cd00139">
    <property type="entry name" value="PIPKc"/>
    <property type="match status" value="1"/>
</dbReference>
<feature type="domain" description="PIPK" evidence="2">
    <location>
        <begin position="1"/>
        <end position="263"/>
    </location>
</feature>
<organism evidence="3 4">
    <name type="scientific">Eimeria acervulina</name>
    <name type="common">Coccidian parasite</name>
    <dbReference type="NCBI Taxonomy" id="5801"/>
    <lineage>
        <taxon>Eukaryota</taxon>
        <taxon>Sar</taxon>
        <taxon>Alveolata</taxon>
        <taxon>Apicomplexa</taxon>
        <taxon>Conoidasida</taxon>
        <taxon>Coccidia</taxon>
        <taxon>Eucoccidiorida</taxon>
        <taxon>Eimeriorina</taxon>
        <taxon>Eimeriidae</taxon>
        <taxon>Eimeria</taxon>
    </lineage>
</organism>
<dbReference type="SUPFAM" id="SSF56104">
    <property type="entry name" value="SAICAR synthase-like"/>
    <property type="match status" value="1"/>
</dbReference>
<keyword evidence="1" id="KW-0547">Nucleotide-binding</keyword>
<dbReference type="PANTHER" id="PTHR23086">
    <property type="entry name" value="PHOSPHATIDYLINOSITOL-4-PHOSPHATE 5-KINASE"/>
    <property type="match status" value="1"/>
</dbReference>
<evidence type="ECO:0000313" key="3">
    <source>
        <dbReference type="EMBL" id="CDI78157.1"/>
    </source>
</evidence>
<dbReference type="Proteomes" id="UP000018050">
    <property type="component" value="Unassembled WGS sequence"/>
</dbReference>
<feature type="non-terminal residue" evidence="3">
    <location>
        <position position="1"/>
    </location>
</feature>
<dbReference type="VEuPathDB" id="ToxoDB:EAH_00030650"/>
<dbReference type="PANTHER" id="PTHR23086:SF8">
    <property type="entry name" value="PHOSPHATIDYLINOSITOL 5-PHOSPHATE 4-KINASE, ISOFORM A"/>
    <property type="match status" value="1"/>
</dbReference>
<reference evidence="3" key="2">
    <citation type="submission" date="2013-10" db="EMBL/GenBank/DDBJ databases">
        <authorList>
            <person name="Aslett M."/>
        </authorList>
    </citation>
    <scope>NUCLEOTIDE SEQUENCE</scope>
    <source>
        <strain evidence="3">Houghton</strain>
    </source>
</reference>
<dbReference type="EMBL" id="HG670825">
    <property type="protein sequence ID" value="CDI78157.1"/>
    <property type="molecule type" value="Genomic_DNA"/>
</dbReference>